<sequence>MTEQSRPDEQSRPEQSKWVEITTKDPDHSTWYIQRFRRLAAEGADLVGEARFVDAMAPRGARILDAGCGPGRHGGYLGRQGHHVVGVDVDPVLIAAAEEDFPGPTWLVGDLAELDLPSRGITEGFDVILSAGNVMTFLAPSTRREVLRRMAAHLNGTGRLAIGFGTARGYDVEDFLDDARAGGLVADLLLSTWDLRPFDEQADFLVAVLRQAHPHQSAESEQTLNA</sequence>
<evidence type="ECO:0000259" key="1">
    <source>
        <dbReference type="Pfam" id="PF13649"/>
    </source>
</evidence>
<keyword evidence="2" id="KW-0489">Methyltransferase</keyword>
<comment type="caution">
    <text evidence="2">The sequence shown here is derived from an EMBL/GenBank/DDBJ whole genome shotgun (WGS) entry which is preliminary data.</text>
</comment>
<dbReference type="GO" id="GO:0032259">
    <property type="term" value="P:methylation"/>
    <property type="evidence" value="ECO:0007669"/>
    <property type="project" value="UniProtKB-KW"/>
</dbReference>
<dbReference type="SUPFAM" id="SSF53335">
    <property type="entry name" value="S-adenosyl-L-methionine-dependent methyltransferases"/>
    <property type="match status" value="1"/>
</dbReference>
<protein>
    <submittedName>
        <fullName evidence="2">SAM-dependent methyltransferase</fullName>
    </submittedName>
</protein>
<evidence type="ECO:0000313" key="2">
    <source>
        <dbReference type="EMBL" id="MBB3667063.1"/>
    </source>
</evidence>
<organism evidence="2 3">
    <name type="scientific">Garicola koreensis</name>
    <dbReference type="NCBI Taxonomy" id="1262554"/>
    <lineage>
        <taxon>Bacteria</taxon>
        <taxon>Bacillati</taxon>
        <taxon>Actinomycetota</taxon>
        <taxon>Actinomycetes</taxon>
        <taxon>Micrococcales</taxon>
        <taxon>Micrococcaceae</taxon>
        <taxon>Garicola</taxon>
    </lineage>
</organism>
<dbReference type="PANTHER" id="PTHR43464:SF90">
    <property type="entry name" value="METHYLTRANSFERASE TYPE 11"/>
    <property type="match status" value="1"/>
</dbReference>
<dbReference type="EMBL" id="JACIBT010000001">
    <property type="protein sequence ID" value="MBB3667063.1"/>
    <property type="molecule type" value="Genomic_DNA"/>
</dbReference>
<evidence type="ECO:0000313" key="3">
    <source>
        <dbReference type="Proteomes" id="UP000547528"/>
    </source>
</evidence>
<dbReference type="Pfam" id="PF13649">
    <property type="entry name" value="Methyltransf_25"/>
    <property type="match status" value="1"/>
</dbReference>
<keyword evidence="2" id="KW-0808">Transferase</keyword>
<reference evidence="2 3" key="1">
    <citation type="submission" date="2020-08" db="EMBL/GenBank/DDBJ databases">
        <title>Sequencing the genomes of 1000 actinobacteria strains.</title>
        <authorList>
            <person name="Klenk H.-P."/>
        </authorList>
    </citation>
    <scope>NUCLEOTIDE SEQUENCE [LARGE SCALE GENOMIC DNA]</scope>
    <source>
        <strain evidence="2 3">DSM 28238</strain>
    </source>
</reference>
<dbReference type="Gene3D" id="3.40.50.150">
    <property type="entry name" value="Vaccinia Virus protein VP39"/>
    <property type="match status" value="1"/>
</dbReference>
<dbReference type="Proteomes" id="UP000547528">
    <property type="component" value="Unassembled WGS sequence"/>
</dbReference>
<gene>
    <name evidence="2" type="ORF">FHX47_000656</name>
</gene>
<dbReference type="GO" id="GO:0008168">
    <property type="term" value="F:methyltransferase activity"/>
    <property type="evidence" value="ECO:0007669"/>
    <property type="project" value="UniProtKB-KW"/>
</dbReference>
<proteinExistence type="predicted"/>
<feature type="domain" description="Methyltransferase" evidence="1">
    <location>
        <begin position="63"/>
        <end position="158"/>
    </location>
</feature>
<keyword evidence="3" id="KW-1185">Reference proteome</keyword>
<dbReference type="CDD" id="cd02440">
    <property type="entry name" value="AdoMet_MTases"/>
    <property type="match status" value="1"/>
</dbReference>
<name>A0A7W5TT90_9MICC</name>
<dbReference type="InterPro" id="IPR029063">
    <property type="entry name" value="SAM-dependent_MTases_sf"/>
</dbReference>
<dbReference type="AlphaFoldDB" id="A0A7W5TT90"/>
<dbReference type="PANTHER" id="PTHR43464">
    <property type="entry name" value="METHYLTRANSFERASE"/>
    <property type="match status" value="1"/>
</dbReference>
<dbReference type="RefSeq" id="WP_183357432.1">
    <property type="nucleotide sequence ID" value="NZ_BAABKR010000001.1"/>
</dbReference>
<accession>A0A7W5TT90</accession>
<dbReference type="InterPro" id="IPR041698">
    <property type="entry name" value="Methyltransf_25"/>
</dbReference>